<dbReference type="Proteomes" id="UP000007590">
    <property type="component" value="Chromosome"/>
</dbReference>
<organism evidence="1 2">
    <name type="scientific">Solitalea canadensis (strain ATCC 29591 / DSM 3403 / JCM 21819 / LMG 8368 / NBRC 15130 / NCIMB 12057 / USAM 9D)</name>
    <name type="common">Flexibacter canadensis</name>
    <dbReference type="NCBI Taxonomy" id="929556"/>
    <lineage>
        <taxon>Bacteria</taxon>
        <taxon>Pseudomonadati</taxon>
        <taxon>Bacteroidota</taxon>
        <taxon>Sphingobacteriia</taxon>
        <taxon>Sphingobacteriales</taxon>
        <taxon>Sphingobacteriaceae</taxon>
        <taxon>Solitalea</taxon>
    </lineage>
</organism>
<protein>
    <submittedName>
        <fullName evidence="1">Uncharacterized protein</fullName>
    </submittedName>
</protein>
<dbReference type="InterPro" id="IPR058093">
    <property type="entry name" value="LA_2272-like"/>
</dbReference>
<dbReference type="eggNOG" id="ENOG50334KF">
    <property type="taxonomic scope" value="Bacteria"/>
</dbReference>
<dbReference type="AlphaFoldDB" id="H8KM53"/>
<dbReference type="STRING" id="929556.Solca_3982"/>
<gene>
    <name evidence="1" type="ordered locus">Solca_3982</name>
</gene>
<name>H8KM53_SOLCM</name>
<dbReference type="OrthoDB" id="660602at2"/>
<dbReference type="NCBIfam" id="NF047436">
    <property type="entry name" value="LA_2272_repeat"/>
    <property type="match status" value="1"/>
</dbReference>
<sequence>MRITLTVFLVSLTLLVHGQQKKTYFPAWTFQQKNINIYGVSAGLWNFTNDPQNTSSNGLRFSLIGEGIVVALAPRSPIAESDNLFQSIIDEPISERVNGISLPGTGNAGSYEINGVAIGLVGHLHNSVNGISVAAMINAAQRHNGIQTTLFMNQCYQMNGIQVGIFNTSKKTRGFQIGLWNVNERRKLPLINWNFGSKNS</sequence>
<evidence type="ECO:0000313" key="1">
    <source>
        <dbReference type="EMBL" id="AFD08975.1"/>
    </source>
</evidence>
<reference evidence="1" key="1">
    <citation type="submission" date="2012-02" db="EMBL/GenBank/DDBJ databases">
        <title>The complete genome of Solitalea canadensis DSM 3403.</title>
        <authorList>
            <consortium name="US DOE Joint Genome Institute (JGI-PGF)"/>
            <person name="Lucas S."/>
            <person name="Copeland A."/>
            <person name="Lapidus A."/>
            <person name="Glavina del Rio T."/>
            <person name="Dalin E."/>
            <person name="Tice H."/>
            <person name="Bruce D."/>
            <person name="Goodwin L."/>
            <person name="Pitluck S."/>
            <person name="Peters L."/>
            <person name="Ovchinnikova G."/>
            <person name="Lu M."/>
            <person name="Kyrpides N."/>
            <person name="Mavromatis K."/>
            <person name="Ivanova N."/>
            <person name="Brettin T."/>
            <person name="Detter J.C."/>
            <person name="Han C."/>
            <person name="Larimer F."/>
            <person name="Land M."/>
            <person name="Hauser L."/>
            <person name="Markowitz V."/>
            <person name="Cheng J.-F."/>
            <person name="Hugenholtz P."/>
            <person name="Woyke T."/>
            <person name="Wu D."/>
            <person name="Spring S."/>
            <person name="Schroeder M."/>
            <person name="Kopitz M."/>
            <person name="Brambilla E."/>
            <person name="Klenk H.-P."/>
            <person name="Eisen J.A."/>
        </authorList>
    </citation>
    <scope>NUCLEOTIDE SEQUENCE</scope>
    <source>
        <strain evidence="1">DSM 3403</strain>
    </source>
</reference>
<dbReference type="EMBL" id="CP003349">
    <property type="protein sequence ID" value="AFD08975.1"/>
    <property type="molecule type" value="Genomic_DNA"/>
</dbReference>
<dbReference type="RefSeq" id="WP_014682198.1">
    <property type="nucleotide sequence ID" value="NC_017770.1"/>
</dbReference>
<dbReference type="KEGG" id="scn:Solca_3982"/>
<proteinExistence type="predicted"/>
<evidence type="ECO:0000313" key="2">
    <source>
        <dbReference type="Proteomes" id="UP000007590"/>
    </source>
</evidence>
<keyword evidence="2" id="KW-1185">Reference proteome</keyword>
<dbReference type="HOGENOM" id="CLU_1208035_0_0_10"/>
<accession>H8KM53</accession>